<comment type="similarity">
    <text evidence="2 10">Belongs to the RNA methyltransferase RsmE family.</text>
</comment>
<keyword evidence="6 10" id="KW-0808">Transferase</keyword>
<dbReference type="Proteomes" id="UP000184171">
    <property type="component" value="Unassembled WGS sequence"/>
</dbReference>
<evidence type="ECO:0000256" key="4">
    <source>
        <dbReference type="ARBA" id="ARBA00022552"/>
    </source>
</evidence>
<dbReference type="PANTHER" id="PTHR30027">
    <property type="entry name" value="RIBOSOMAL RNA SMALL SUBUNIT METHYLTRANSFERASE E"/>
    <property type="match status" value="1"/>
</dbReference>
<evidence type="ECO:0000259" key="11">
    <source>
        <dbReference type="Pfam" id="PF04452"/>
    </source>
</evidence>
<dbReference type="InterPro" id="IPR046886">
    <property type="entry name" value="RsmE_MTase_dom"/>
</dbReference>
<organism evidence="12 13">
    <name type="scientific">Malonomonas rubra DSM 5091</name>
    <dbReference type="NCBI Taxonomy" id="1122189"/>
    <lineage>
        <taxon>Bacteria</taxon>
        <taxon>Pseudomonadati</taxon>
        <taxon>Thermodesulfobacteriota</taxon>
        <taxon>Desulfuromonadia</taxon>
        <taxon>Desulfuromonadales</taxon>
        <taxon>Geopsychrobacteraceae</taxon>
        <taxon>Malonomonas</taxon>
    </lineage>
</organism>
<dbReference type="PANTHER" id="PTHR30027:SF3">
    <property type="entry name" value="16S RRNA (URACIL(1498)-N(3))-METHYLTRANSFERASE"/>
    <property type="match status" value="1"/>
</dbReference>
<evidence type="ECO:0000313" key="12">
    <source>
        <dbReference type="EMBL" id="SHJ38959.1"/>
    </source>
</evidence>
<evidence type="ECO:0000256" key="7">
    <source>
        <dbReference type="ARBA" id="ARBA00022691"/>
    </source>
</evidence>
<evidence type="ECO:0000313" key="13">
    <source>
        <dbReference type="Proteomes" id="UP000184171"/>
    </source>
</evidence>
<evidence type="ECO:0000256" key="8">
    <source>
        <dbReference type="ARBA" id="ARBA00025699"/>
    </source>
</evidence>
<reference evidence="12 13" key="1">
    <citation type="submission" date="2016-11" db="EMBL/GenBank/DDBJ databases">
        <authorList>
            <person name="Jaros S."/>
            <person name="Januszkiewicz K."/>
            <person name="Wedrychowicz H."/>
        </authorList>
    </citation>
    <scope>NUCLEOTIDE SEQUENCE [LARGE SCALE GENOMIC DNA]</scope>
    <source>
        <strain evidence="12 13">DSM 5091</strain>
    </source>
</reference>
<evidence type="ECO:0000256" key="9">
    <source>
        <dbReference type="ARBA" id="ARBA00047944"/>
    </source>
</evidence>
<name>A0A1M6IX38_MALRU</name>
<accession>A0A1M6IX38</accession>
<dbReference type="InterPro" id="IPR006700">
    <property type="entry name" value="RsmE"/>
</dbReference>
<dbReference type="InterPro" id="IPR029028">
    <property type="entry name" value="Alpha/beta_knot_MTases"/>
</dbReference>
<proteinExistence type="inferred from homology"/>
<gene>
    <name evidence="12" type="ORF">SAMN02745165_02276</name>
</gene>
<protein>
    <recommendedName>
        <fullName evidence="10">Ribosomal RNA small subunit methyltransferase E</fullName>
        <ecNumber evidence="10">2.1.1.193</ecNumber>
    </recommendedName>
</protein>
<keyword evidence="3 10" id="KW-0963">Cytoplasm</keyword>
<dbReference type="PIRSF" id="PIRSF015601">
    <property type="entry name" value="MTase_slr0722"/>
    <property type="match status" value="1"/>
</dbReference>
<dbReference type="NCBIfam" id="NF008700">
    <property type="entry name" value="PRK11713.5-4"/>
    <property type="match status" value="1"/>
</dbReference>
<evidence type="ECO:0000256" key="2">
    <source>
        <dbReference type="ARBA" id="ARBA00005528"/>
    </source>
</evidence>
<dbReference type="AlphaFoldDB" id="A0A1M6IX38"/>
<dbReference type="InterPro" id="IPR029026">
    <property type="entry name" value="tRNA_m1G_MTases_N"/>
</dbReference>
<dbReference type="EMBL" id="FQZT01000007">
    <property type="protein sequence ID" value="SHJ38959.1"/>
    <property type="molecule type" value="Genomic_DNA"/>
</dbReference>
<evidence type="ECO:0000256" key="10">
    <source>
        <dbReference type="PIRNR" id="PIRNR015601"/>
    </source>
</evidence>
<dbReference type="GO" id="GO:0070475">
    <property type="term" value="P:rRNA base methylation"/>
    <property type="evidence" value="ECO:0007669"/>
    <property type="project" value="TreeGrafter"/>
</dbReference>
<evidence type="ECO:0000256" key="5">
    <source>
        <dbReference type="ARBA" id="ARBA00022603"/>
    </source>
</evidence>
<comment type="function">
    <text evidence="8 10">Specifically methylates the N3 position of the uracil ring of uridine 1498 (m3U1498) in 16S rRNA. Acts on the fully assembled 30S ribosomal subunit.</text>
</comment>
<dbReference type="NCBIfam" id="TIGR00046">
    <property type="entry name" value="RsmE family RNA methyltransferase"/>
    <property type="match status" value="1"/>
</dbReference>
<dbReference type="GO" id="GO:0005737">
    <property type="term" value="C:cytoplasm"/>
    <property type="evidence" value="ECO:0007669"/>
    <property type="project" value="UniProtKB-SubCell"/>
</dbReference>
<evidence type="ECO:0000256" key="3">
    <source>
        <dbReference type="ARBA" id="ARBA00022490"/>
    </source>
</evidence>
<dbReference type="Pfam" id="PF04452">
    <property type="entry name" value="Methyltrans_RNA"/>
    <property type="match status" value="1"/>
</dbReference>
<sequence>MNLILLEEKDFIAENLVRLSGRRLQHIRSVHQAEAGRELRVGLLNGKIGSGKVRRIDTDAVELEIALTIDPPTPLAVTLLLALPRPKMLKRVLQSVSSLGVKQIYLVNSYRVEKSFWGSPLLHTEKLREHLLLGLEQARDTILPEVHLRQRFKPFVEDELPQLCAETRALVAHPTSEPAQPLGPSIPTTLAIGPEGGFIPYEIEKLQQCGFTAFSLGERILRVETAVPVLLSRLLPL</sequence>
<dbReference type="STRING" id="1122189.SAMN02745165_02276"/>
<evidence type="ECO:0000256" key="1">
    <source>
        <dbReference type="ARBA" id="ARBA00004496"/>
    </source>
</evidence>
<feature type="domain" description="Ribosomal RNA small subunit methyltransferase E methyltransferase" evidence="11">
    <location>
        <begin position="72"/>
        <end position="234"/>
    </location>
</feature>
<keyword evidence="7 10" id="KW-0949">S-adenosyl-L-methionine</keyword>
<evidence type="ECO:0000256" key="6">
    <source>
        <dbReference type="ARBA" id="ARBA00022679"/>
    </source>
</evidence>
<dbReference type="SUPFAM" id="SSF75217">
    <property type="entry name" value="alpha/beta knot"/>
    <property type="match status" value="1"/>
</dbReference>
<comment type="subcellular location">
    <subcellularLocation>
        <location evidence="1 10">Cytoplasm</location>
    </subcellularLocation>
</comment>
<keyword evidence="13" id="KW-1185">Reference proteome</keyword>
<dbReference type="RefSeq" id="WP_072908850.1">
    <property type="nucleotide sequence ID" value="NZ_FQZT01000007.1"/>
</dbReference>
<dbReference type="OrthoDB" id="9815641at2"/>
<keyword evidence="4 10" id="KW-0698">rRNA processing</keyword>
<dbReference type="CDD" id="cd18084">
    <property type="entry name" value="RsmE-like"/>
    <property type="match status" value="1"/>
</dbReference>
<comment type="catalytic activity">
    <reaction evidence="9 10">
        <text>uridine(1498) in 16S rRNA + S-adenosyl-L-methionine = N(3)-methyluridine(1498) in 16S rRNA + S-adenosyl-L-homocysteine + H(+)</text>
        <dbReference type="Rhea" id="RHEA:42920"/>
        <dbReference type="Rhea" id="RHEA-COMP:10283"/>
        <dbReference type="Rhea" id="RHEA-COMP:10284"/>
        <dbReference type="ChEBI" id="CHEBI:15378"/>
        <dbReference type="ChEBI" id="CHEBI:57856"/>
        <dbReference type="ChEBI" id="CHEBI:59789"/>
        <dbReference type="ChEBI" id="CHEBI:65315"/>
        <dbReference type="ChEBI" id="CHEBI:74502"/>
        <dbReference type="EC" id="2.1.1.193"/>
    </reaction>
</comment>
<keyword evidence="5 10" id="KW-0489">Methyltransferase</keyword>
<dbReference type="EC" id="2.1.1.193" evidence="10"/>
<dbReference type="Gene3D" id="3.40.1280.10">
    <property type="match status" value="1"/>
</dbReference>
<dbReference type="GO" id="GO:0070042">
    <property type="term" value="F:rRNA (uridine-N3-)-methyltransferase activity"/>
    <property type="evidence" value="ECO:0007669"/>
    <property type="project" value="TreeGrafter"/>
</dbReference>